<dbReference type="OrthoDB" id="5813613at2759"/>
<sequence>MPSVLTLLMVMMMIIYDGVEVVECLEMYETDPEIDDREIRKLCSLNPNFDICLERIMEKLKSSYTNFGRSYSTISELEPHLNEKRKSAYMRFGKRYVDSNDDIKRKSAYMR</sequence>
<evidence type="ECO:0000313" key="3">
    <source>
        <dbReference type="Proteomes" id="UP000746747"/>
    </source>
</evidence>
<evidence type="ECO:0000256" key="1">
    <source>
        <dbReference type="SAM" id="SignalP"/>
    </source>
</evidence>
<accession>A0A8J2QAN1</accession>
<organism evidence="2 3">
    <name type="scientific">Cercopithifilaria johnstoni</name>
    <dbReference type="NCBI Taxonomy" id="2874296"/>
    <lineage>
        <taxon>Eukaryota</taxon>
        <taxon>Metazoa</taxon>
        <taxon>Ecdysozoa</taxon>
        <taxon>Nematoda</taxon>
        <taxon>Chromadorea</taxon>
        <taxon>Rhabditida</taxon>
        <taxon>Spirurina</taxon>
        <taxon>Spiruromorpha</taxon>
        <taxon>Filarioidea</taxon>
        <taxon>Onchocercidae</taxon>
        <taxon>Cercopithifilaria</taxon>
    </lineage>
</organism>
<protein>
    <submittedName>
        <fullName evidence="2">Uncharacterized protein</fullName>
    </submittedName>
</protein>
<gene>
    <name evidence="2" type="ORF">CJOHNSTONI_LOCUS7253</name>
</gene>
<feature type="signal peptide" evidence="1">
    <location>
        <begin position="1"/>
        <end position="24"/>
    </location>
</feature>
<keyword evidence="1" id="KW-0732">Signal</keyword>
<dbReference type="EMBL" id="CAKAEH010001547">
    <property type="protein sequence ID" value="CAG9537439.1"/>
    <property type="molecule type" value="Genomic_DNA"/>
</dbReference>
<proteinExistence type="predicted"/>
<evidence type="ECO:0000313" key="2">
    <source>
        <dbReference type="EMBL" id="CAG9537439.1"/>
    </source>
</evidence>
<name>A0A8J2QAN1_9BILA</name>
<feature type="chain" id="PRO_5035173798" evidence="1">
    <location>
        <begin position="25"/>
        <end position="111"/>
    </location>
</feature>
<keyword evidence="3" id="KW-1185">Reference proteome</keyword>
<reference evidence="2" key="1">
    <citation type="submission" date="2021-09" db="EMBL/GenBank/DDBJ databases">
        <authorList>
            <consortium name="Pathogen Informatics"/>
        </authorList>
    </citation>
    <scope>NUCLEOTIDE SEQUENCE</scope>
</reference>
<dbReference type="AlphaFoldDB" id="A0A8J2QAN1"/>
<dbReference type="Proteomes" id="UP000746747">
    <property type="component" value="Unassembled WGS sequence"/>
</dbReference>
<comment type="caution">
    <text evidence="2">The sequence shown here is derived from an EMBL/GenBank/DDBJ whole genome shotgun (WGS) entry which is preliminary data.</text>
</comment>